<dbReference type="STRING" id="1077936.SAMN05421545_3907"/>
<protein>
    <submittedName>
        <fullName evidence="3">Outer membrane protein beta-barrel domain-containing protein</fullName>
    </submittedName>
</protein>
<organism evidence="3 4">
    <name type="scientific">Pontibacter lucknowensis</name>
    <dbReference type="NCBI Taxonomy" id="1077936"/>
    <lineage>
        <taxon>Bacteria</taxon>
        <taxon>Pseudomonadati</taxon>
        <taxon>Bacteroidota</taxon>
        <taxon>Cytophagia</taxon>
        <taxon>Cytophagales</taxon>
        <taxon>Hymenobacteraceae</taxon>
        <taxon>Pontibacter</taxon>
    </lineage>
</organism>
<gene>
    <name evidence="3" type="ORF">SAMN05421545_3907</name>
</gene>
<keyword evidence="4" id="KW-1185">Reference proteome</keyword>
<dbReference type="Proteomes" id="UP000185924">
    <property type="component" value="Unassembled WGS sequence"/>
</dbReference>
<feature type="signal peptide" evidence="1">
    <location>
        <begin position="1"/>
        <end position="20"/>
    </location>
</feature>
<dbReference type="AlphaFoldDB" id="A0A1N7BCY0"/>
<evidence type="ECO:0000259" key="2">
    <source>
        <dbReference type="Pfam" id="PF13568"/>
    </source>
</evidence>
<sequence length="219" mass="24084">MKKIILLTGLFLVTSLSVQAQYYRYGVKAGGGFSKAVGSDAPSDQINHLAGIHGAFVFAYEFASRLSVQPELHFSRKGFTYDNYTLNTAAETALTGDLRLDYIELPLMIKLQKAALFVEAGPYMGYLLNVGNKVNIVSTDPSIDPPVVFGREDFSRDGFNSFDAGYAIGGGLMLESGFFLNVRHTASLRPFPKADLSQRNLVWQLSIGFLVPSRRPGNW</sequence>
<dbReference type="OrthoDB" id="947434at2"/>
<reference evidence="4" key="1">
    <citation type="submission" date="2017-01" db="EMBL/GenBank/DDBJ databases">
        <authorList>
            <person name="Varghese N."/>
            <person name="Submissions S."/>
        </authorList>
    </citation>
    <scope>NUCLEOTIDE SEQUENCE [LARGE SCALE GENOMIC DNA]</scope>
    <source>
        <strain evidence="4">DM9</strain>
    </source>
</reference>
<dbReference type="Pfam" id="PF13568">
    <property type="entry name" value="OMP_b-brl_2"/>
    <property type="match status" value="1"/>
</dbReference>
<dbReference type="EMBL" id="FTNM01000007">
    <property type="protein sequence ID" value="SIR49103.1"/>
    <property type="molecule type" value="Genomic_DNA"/>
</dbReference>
<accession>A0A1N7BCY0</accession>
<evidence type="ECO:0000313" key="4">
    <source>
        <dbReference type="Proteomes" id="UP000185924"/>
    </source>
</evidence>
<proteinExistence type="predicted"/>
<feature type="chain" id="PRO_5012094208" evidence="1">
    <location>
        <begin position="21"/>
        <end position="219"/>
    </location>
</feature>
<dbReference type="RefSeq" id="WP_076423301.1">
    <property type="nucleotide sequence ID" value="NZ_FTNM01000007.1"/>
</dbReference>
<keyword evidence="1" id="KW-0732">Signal</keyword>
<name>A0A1N7BCY0_9BACT</name>
<feature type="domain" description="Outer membrane protein beta-barrel" evidence="2">
    <location>
        <begin position="20"/>
        <end position="190"/>
    </location>
</feature>
<evidence type="ECO:0000256" key="1">
    <source>
        <dbReference type="SAM" id="SignalP"/>
    </source>
</evidence>
<evidence type="ECO:0000313" key="3">
    <source>
        <dbReference type="EMBL" id="SIR49103.1"/>
    </source>
</evidence>
<dbReference type="InterPro" id="IPR025665">
    <property type="entry name" value="Beta-barrel_OMP_2"/>
</dbReference>